<protein>
    <submittedName>
        <fullName evidence="2">Uncharacterized protein</fullName>
    </submittedName>
</protein>
<evidence type="ECO:0000256" key="1">
    <source>
        <dbReference type="SAM" id="MobiDB-lite"/>
    </source>
</evidence>
<name>A0AAE1DSW2_9GAST</name>
<keyword evidence="3" id="KW-1185">Reference proteome</keyword>
<feature type="compositionally biased region" description="Polar residues" evidence="1">
    <location>
        <begin position="66"/>
        <end position="79"/>
    </location>
</feature>
<organism evidence="2 3">
    <name type="scientific">Elysia crispata</name>
    <name type="common">lettuce slug</name>
    <dbReference type="NCBI Taxonomy" id="231223"/>
    <lineage>
        <taxon>Eukaryota</taxon>
        <taxon>Metazoa</taxon>
        <taxon>Spiralia</taxon>
        <taxon>Lophotrochozoa</taxon>
        <taxon>Mollusca</taxon>
        <taxon>Gastropoda</taxon>
        <taxon>Heterobranchia</taxon>
        <taxon>Euthyneura</taxon>
        <taxon>Panpulmonata</taxon>
        <taxon>Sacoglossa</taxon>
        <taxon>Placobranchoidea</taxon>
        <taxon>Plakobranchidae</taxon>
        <taxon>Elysia</taxon>
    </lineage>
</organism>
<evidence type="ECO:0000313" key="3">
    <source>
        <dbReference type="Proteomes" id="UP001283361"/>
    </source>
</evidence>
<feature type="region of interest" description="Disordered" evidence="1">
    <location>
        <begin position="66"/>
        <end position="114"/>
    </location>
</feature>
<dbReference type="AlphaFoldDB" id="A0AAE1DSW2"/>
<evidence type="ECO:0000313" key="2">
    <source>
        <dbReference type="EMBL" id="KAK3780448.1"/>
    </source>
</evidence>
<sequence length="182" mass="20093">MFAYNKVENFVTKKRKATNVRADIYSRRLEASQQCVSGPAANEVKLPSICLSSLLVSNTLIGNSDLKNMTEKQNPSAQSDTREKDGCQTGRLGEGVASADIDLNPDLTGPERTDNEPITWLLRARTESIPQTQIKSIPQTRTESIQKTRIESFSKTRIGATCPAHTESGIDCPHWEVTGQEE</sequence>
<gene>
    <name evidence="2" type="ORF">RRG08_024298</name>
</gene>
<comment type="caution">
    <text evidence="2">The sequence shown here is derived from an EMBL/GenBank/DDBJ whole genome shotgun (WGS) entry which is preliminary data.</text>
</comment>
<reference evidence="2" key="1">
    <citation type="journal article" date="2023" name="G3 (Bethesda)">
        <title>A reference genome for the long-term kleptoplast-retaining sea slug Elysia crispata morphotype clarki.</title>
        <authorList>
            <person name="Eastman K.E."/>
            <person name="Pendleton A.L."/>
            <person name="Shaikh M.A."/>
            <person name="Suttiyut T."/>
            <person name="Ogas R."/>
            <person name="Tomko P."/>
            <person name="Gavelis G."/>
            <person name="Widhalm J.R."/>
            <person name="Wisecaver J.H."/>
        </authorList>
    </citation>
    <scope>NUCLEOTIDE SEQUENCE</scope>
    <source>
        <strain evidence="2">ECLA1</strain>
    </source>
</reference>
<dbReference type="Proteomes" id="UP001283361">
    <property type="component" value="Unassembled WGS sequence"/>
</dbReference>
<dbReference type="EMBL" id="JAWDGP010002724">
    <property type="protein sequence ID" value="KAK3780448.1"/>
    <property type="molecule type" value="Genomic_DNA"/>
</dbReference>
<proteinExistence type="predicted"/>
<accession>A0AAE1DSW2</accession>